<comment type="caution">
    <text evidence="2">The sequence shown here is derived from an EMBL/GenBank/DDBJ whole genome shotgun (WGS) entry which is preliminary data.</text>
</comment>
<evidence type="ECO:0000313" key="2">
    <source>
        <dbReference type="EMBL" id="KAK5994630.1"/>
    </source>
</evidence>
<name>A0ABR0SR25_9HYPO</name>
<dbReference type="EMBL" id="JAVFKD010000010">
    <property type="protein sequence ID" value="KAK5994630.1"/>
    <property type="molecule type" value="Genomic_DNA"/>
</dbReference>
<sequence>MPQQQDGPVDTVDVEIGGAASASAGPSRSLMPAGRATAASGDLKFVILSHPEDIRRQKDVQTEIRRHVMRDIGKQRRRPRPGGVSHLRMLQPPASNQGSSSMVQGVNVSNSIDRSLAPLGSFPIAGDARLVELVRFVMETSTVYIPFCSVWFQVSLSDPGAFHVTLGNAAALWKIVTENRANIHDPELKAHYSQSLMHLRARLSSVEDSITEGTIVNILAHICLNMRHHYWDSWRAHMNGLSLIYRLREGFDDLGYNTRLMILFYDLTGAMNFDSVPRFPLPPDLTTPARTIRPAPPKLQAMIADLSQASPELASAARALEMVSSVADVVNLKSHSLLFWQSDVDALKLTSPTIHFLLSMPRLPENISTEASPHNLVAREMVRLVCLMIMSKLKQNFSFFAAEWVGLQEKLDRLLIQHSALLIDQCRELRIWALVTVALLRDPVGRGVYVHELLKDMSAVDELSVDDLIGVANETLWVNCLESPFIDDLIIDIMQHMNAR</sequence>
<dbReference type="PANTHER" id="PTHR37540">
    <property type="entry name" value="TRANSCRIPTION FACTOR (ACR-2), PUTATIVE-RELATED-RELATED"/>
    <property type="match status" value="1"/>
</dbReference>
<evidence type="ECO:0000256" key="1">
    <source>
        <dbReference type="SAM" id="MobiDB-lite"/>
    </source>
</evidence>
<feature type="compositionally biased region" description="Polar residues" evidence="1">
    <location>
        <begin position="93"/>
        <end position="103"/>
    </location>
</feature>
<evidence type="ECO:0000313" key="3">
    <source>
        <dbReference type="Proteomes" id="UP001338125"/>
    </source>
</evidence>
<keyword evidence="3" id="KW-1185">Reference proteome</keyword>
<dbReference type="PANTHER" id="PTHR37540:SF5">
    <property type="entry name" value="TRANSCRIPTION FACTOR DOMAIN-CONTAINING PROTEIN"/>
    <property type="match status" value="1"/>
</dbReference>
<accession>A0ABR0SR25</accession>
<reference evidence="2 3" key="1">
    <citation type="submission" date="2024-01" db="EMBL/GenBank/DDBJ databases">
        <title>Complete genome of Cladobotryum mycophilum ATHUM6906.</title>
        <authorList>
            <person name="Christinaki A.C."/>
            <person name="Myridakis A.I."/>
            <person name="Kouvelis V.N."/>
        </authorList>
    </citation>
    <scope>NUCLEOTIDE SEQUENCE [LARGE SCALE GENOMIC DNA]</scope>
    <source>
        <strain evidence="2 3">ATHUM6906</strain>
    </source>
</reference>
<feature type="region of interest" description="Disordered" evidence="1">
    <location>
        <begin position="73"/>
        <end position="103"/>
    </location>
</feature>
<dbReference type="Proteomes" id="UP001338125">
    <property type="component" value="Unassembled WGS sequence"/>
</dbReference>
<organism evidence="2 3">
    <name type="scientific">Cladobotryum mycophilum</name>
    <dbReference type="NCBI Taxonomy" id="491253"/>
    <lineage>
        <taxon>Eukaryota</taxon>
        <taxon>Fungi</taxon>
        <taxon>Dikarya</taxon>
        <taxon>Ascomycota</taxon>
        <taxon>Pezizomycotina</taxon>
        <taxon>Sordariomycetes</taxon>
        <taxon>Hypocreomycetidae</taxon>
        <taxon>Hypocreales</taxon>
        <taxon>Hypocreaceae</taxon>
        <taxon>Cladobotryum</taxon>
    </lineage>
</organism>
<protein>
    <submittedName>
        <fullName evidence="2">Uncharacterized protein</fullName>
    </submittedName>
</protein>
<proteinExistence type="predicted"/>
<gene>
    <name evidence="2" type="ORF">PT974_05112</name>
</gene>